<feature type="domain" description="Reverse transcriptase zinc-binding" evidence="2">
    <location>
        <begin position="61"/>
        <end position="115"/>
    </location>
</feature>
<evidence type="ECO:0000256" key="1">
    <source>
        <dbReference type="SAM" id="MobiDB-lite"/>
    </source>
</evidence>
<dbReference type="InterPro" id="IPR026960">
    <property type="entry name" value="RVT-Znf"/>
</dbReference>
<dbReference type="Proteomes" id="UP001153076">
    <property type="component" value="Unassembled WGS sequence"/>
</dbReference>
<keyword evidence="4" id="KW-1185">Reference proteome</keyword>
<reference evidence="3" key="1">
    <citation type="submission" date="2022-04" db="EMBL/GenBank/DDBJ databases">
        <title>Carnegiea gigantea Genome sequencing and assembly v2.</title>
        <authorList>
            <person name="Copetti D."/>
            <person name="Sanderson M.J."/>
            <person name="Burquez A."/>
            <person name="Wojciechowski M.F."/>
        </authorList>
    </citation>
    <scope>NUCLEOTIDE SEQUENCE</scope>
    <source>
        <strain evidence="3">SGP5-SGP5p</strain>
        <tissue evidence="3">Aerial part</tissue>
    </source>
</reference>
<feature type="compositionally biased region" description="Basic and acidic residues" evidence="1">
    <location>
        <begin position="186"/>
        <end position="201"/>
    </location>
</feature>
<name>A0A9Q1JXN6_9CARY</name>
<evidence type="ECO:0000259" key="2">
    <source>
        <dbReference type="Pfam" id="PF13966"/>
    </source>
</evidence>
<proteinExistence type="predicted"/>
<sequence>MGDPQATEIFWFRIAMGASKWACSFWHGIHNALLDAYHHHVNWDPQGGGGLAVVLSGGYTRNTFIAWELIHHTLPTKQRLSTFQPQIDNLYALYSVKKEEEAHLLSTCTYATTTWNELRKWWRYTLAVQNNSQLLRNLKHRSRDTEANNKCHYNSHISQHMECQKLYDHQTAVDTSISNSLSHQRPMKEHTSALEHISQEI</sequence>
<evidence type="ECO:0000313" key="4">
    <source>
        <dbReference type="Proteomes" id="UP001153076"/>
    </source>
</evidence>
<dbReference type="Pfam" id="PF13966">
    <property type="entry name" value="zf-RVT"/>
    <property type="match status" value="1"/>
</dbReference>
<evidence type="ECO:0000313" key="3">
    <source>
        <dbReference type="EMBL" id="KAJ8432980.1"/>
    </source>
</evidence>
<protein>
    <recommendedName>
        <fullName evidence="2">Reverse transcriptase zinc-binding domain-containing protein</fullName>
    </recommendedName>
</protein>
<accession>A0A9Q1JXN6</accession>
<dbReference type="EMBL" id="JAKOGI010000569">
    <property type="protein sequence ID" value="KAJ8432980.1"/>
    <property type="molecule type" value="Genomic_DNA"/>
</dbReference>
<feature type="region of interest" description="Disordered" evidence="1">
    <location>
        <begin position="177"/>
        <end position="201"/>
    </location>
</feature>
<dbReference type="AlphaFoldDB" id="A0A9Q1JXN6"/>
<comment type="caution">
    <text evidence="3">The sequence shown here is derived from an EMBL/GenBank/DDBJ whole genome shotgun (WGS) entry which is preliminary data.</text>
</comment>
<gene>
    <name evidence="3" type="ORF">Cgig2_022624</name>
</gene>
<organism evidence="3 4">
    <name type="scientific">Carnegiea gigantea</name>
    <dbReference type="NCBI Taxonomy" id="171969"/>
    <lineage>
        <taxon>Eukaryota</taxon>
        <taxon>Viridiplantae</taxon>
        <taxon>Streptophyta</taxon>
        <taxon>Embryophyta</taxon>
        <taxon>Tracheophyta</taxon>
        <taxon>Spermatophyta</taxon>
        <taxon>Magnoliopsida</taxon>
        <taxon>eudicotyledons</taxon>
        <taxon>Gunneridae</taxon>
        <taxon>Pentapetalae</taxon>
        <taxon>Caryophyllales</taxon>
        <taxon>Cactineae</taxon>
        <taxon>Cactaceae</taxon>
        <taxon>Cactoideae</taxon>
        <taxon>Echinocereeae</taxon>
        <taxon>Carnegiea</taxon>
    </lineage>
</organism>